<proteinExistence type="predicted"/>
<keyword evidence="2" id="KW-1133">Transmembrane helix</keyword>
<feature type="transmembrane region" description="Helical" evidence="2">
    <location>
        <begin position="76"/>
        <end position="93"/>
    </location>
</feature>
<evidence type="ECO:0000256" key="1">
    <source>
        <dbReference type="SAM" id="MobiDB-lite"/>
    </source>
</evidence>
<keyword evidence="4" id="KW-1185">Reference proteome</keyword>
<reference evidence="3" key="1">
    <citation type="submission" date="2022-03" db="EMBL/GenBank/DDBJ databases">
        <title>A functionally conserved STORR gene fusion in Papaver species that diverged 16.8 million years ago.</title>
        <authorList>
            <person name="Catania T."/>
        </authorList>
    </citation>
    <scope>NUCLEOTIDE SEQUENCE</scope>
    <source>
        <strain evidence="3">S-191538</strain>
    </source>
</reference>
<gene>
    <name evidence="3" type="ORF">MKW94_017338</name>
</gene>
<keyword evidence="2" id="KW-0472">Membrane</keyword>
<feature type="transmembrane region" description="Helical" evidence="2">
    <location>
        <begin position="21"/>
        <end position="40"/>
    </location>
</feature>
<dbReference type="EMBL" id="JAJJMA010086867">
    <property type="protein sequence ID" value="MCL7029121.1"/>
    <property type="molecule type" value="Genomic_DNA"/>
</dbReference>
<feature type="region of interest" description="Disordered" evidence="1">
    <location>
        <begin position="193"/>
        <end position="221"/>
    </location>
</feature>
<keyword evidence="2" id="KW-0812">Transmembrane</keyword>
<feature type="compositionally biased region" description="Polar residues" evidence="1">
    <location>
        <begin position="195"/>
        <end position="205"/>
    </location>
</feature>
<dbReference type="Proteomes" id="UP001177140">
    <property type="component" value="Unassembled WGS sequence"/>
</dbReference>
<evidence type="ECO:0000256" key="2">
    <source>
        <dbReference type="SAM" id="Phobius"/>
    </source>
</evidence>
<organism evidence="3 4">
    <name type="scientific">Papaver nudicaule</name>
    <name type="common">Iceland poppy</name>
    <dbReference type="NCBI Taxonomy" id="74823"/>
    <lineage>
        <taxon>Eukaryota</taxon>
        <taxon>Viridiplantae</taxon>
        <taxon>Streptophyta</taxon>
        <taxon>Embryophyta</taxon>
        <taxon>Tracheophyta</taxon>
        <taxon>Spermatophyta</taxon>
        <taxon>Magnoliopsida</taxon>
        <taxon>Ranunculales</taxon>
        <taxon>Papaveraceae</taxon>
        <taxon>Papaveroideae</taxon>
        <taxon>Papaver</taxon>
    </lineage>
</organism>
<dbReference type="AlphaFoldDB" id="A0AA41V380"/>
<evidence type="ECO:0000313" key="4">
    <source>
        <dbReference type="Proteomes" id="UP001177140"/>
    </source>
</evidence>
<feature type="transmembrane region" description="Helical" evidence="2">
    <location>
        <begin position="46"/>
        <end position="64"/>
    </location>
</feature>
<feature type="transmembrane region" description="Helical" evidence="2">
    <location>
        <begin position="105"/>
        <end position="129"/>
    </location>
</feature>
<name>A0AA41V380_PAPNU</name>
<comment type="caution">
    <text evidence="3">The sequence shown here is derived from an EMBL/GenBank/DDBJ whole genome shotgun (WGS) entry which is preliminary data.</text>
</comment>
<dbReference type="PANTHER" id="PTHR35471:SF1">
    <property type="entry name" value="OS07G0223700 PROTEIN"/>
    <property type="match status" value="1"/>
</dbReference>
<accession>A0AA41V380</accession>
<protein>
    <submittedName>
        <fullName evidence="3">Uncharacterized protein</fullName>
    </submittedName>
</protein>
<sequence>MMLCCSSLRSRIQSWFHDYDNLQSFAVLLIYIQIGCGLIGSLGALFNGVTLVNFAIALFALVAIESSSQRLGRTYAFLLCCGILLDISWFILFSNHIWHISSEMYGLYFIFSLRLALWMQIAAFSVRLVSSLLWFQMYRLGPSSTDFDVRNSFLNPSVSAIGRQSSISSTLSGFPLSDPAYYSALFEDAHENGGMKNTSGNNASPDESGLRSMKSSIGGVK</sequence>
<evidence type="ECO:0000313" key="3">
    <source>
        <dbReference type="EMBL" id="MCL7029121.1"/>
    </source>
</evidence>
<dbReference type="PANTHER" id="PTHR35471">
    <property type="entry name" value="OS07G0223700 PROTEIN"/>
    <property type="match status" value="1"/>
</dbReference>